<evidence type="ECO:0000256" key="2">
    <source>
        <dbReference type="ARBA" id="ARBA00022670"/>
    </source>
</evidence>
<sequence>MLQAVTHKFSSGCMMLVRDQEDQVSFLGSAFIVHHGGYLLTASHIVEDPSALRVVPTASDDRFSKMTIDRVAAMPVSVVQIDPQHDVALLKIEQEVEIAVPDDFLGSTENVRTGASVLNLGYAFGHERMHVILASNAVVSAMIRSPNESRLILFDSMAHDGNRGGPLIHVADGHIIGIVSGRFEPAEVVRGSKDWDRVPPRDTNISFAVAIEYGLALMRQEGLLTN</sequence>
<reference evidence="4 5" key="1">
    <citation type="submission" date="2012-11" db="EMBL/GenBank/DDBJ databases">
        <title>Genome assembly of Thiorhodococcus sp. AK35.</title>
        <authorList>
            <person name="Nupur N."/>
            <person name="Khatri I."/>
            <person name="Subramanian S."/>
            <person name="Pinnaka A."/>
        </authorList>
    </citation>
    <scope>NUCLEOTIDE SEQUENCE [LARGE SCALE GENOMIC DNA]</scope>
    <source>
        <strain evidence="4 5">AK35</strain>
    </source>
</reference>
<evidence type="ECO:0000313" key="4">
    <source>
        <dbReference type="EMBL" id="EXJ14445.1"/>
    </source>
</evidence>
<dbReference type="InterPro" id="IPR051201">
    <property type="entry name" value="Chloro_Bact_Ser_Proteases"/>
</dbReference>
<dbReference type="SUPFAM" id="SSF50494">
    <property type="entry name" value="Trypsin-like serine proteases"/>
    <property type="match status" value="1"/>
</dbReference>
<name>W9VVK6_9GAMM</name>
<dbReference type="InterPro" id="IPR043504">
    <property type="entry name" value="Peptidase_S1_PA_chymotrypsin"/>
</dbReference>
<protein>
    <recommendedName>
        <fullName evidence="6">Serine protease</fullName>
    </recommendedName>
</protein>
<dbReference type="STRING" id="1249627.D779_2586"/>
<gene>
    <name evidence="4" type="ORF">D779_2586</name>
</gene>
<dbReference type="OrthoDB" id="9766361at2"/>
<keyword evidence="2" id="KW-0645">Protease</keyword>
<dbReference type="GO" id="GO:0008233">
    <property type="term" value="F:peptidase activity"/>
    <property type="evidence" value="ECO:0007669"/>
    <property type="project" value="UniProtKB-KW"/>
</dbReference>
<proteinExistence type="inferred from homology"/>
<evidence type="ECO:0008006" key="6">
    <source>
        <dbReference type="Google" id="ProtNLM"/>
    </source>
</evidence>
<evidence type="ECO:0000256" key="3">
    <source>
        <dbReference type="ARBA" id="ARBA00022801"/>
    </source>
</evidence>
<evidence type="ECO:0000313" key="5">
    <source>
        <dbReference type="Proteomes" id="UP000019460"/>
    </source>
</evidence>
<dbReference type="AlphaFoldDB" id="W9VVK6"/>
<dbReference type="Gene3D" id="2.40.10.10">
    <property type="entry name" value="Trypsin-like serine proteases"/>
    <property type="match status" value="2"/>
</dbReference>
<dbReference type="GO" id="GO:0006508">
    <property type="term" value="P:proteolysis"/>
    <property type="evidence" value="ECO:0007669"/>
    <property type="project" value="UniProtKB-KW"/>
</dbReference>
<accession>W9VVK6</accession>
<dbReference type="Pfam" id="PF13365">
    <property type="entry name" value="Trypsin_2"/>
    <property type="match status" value="1"/>
</dbReference>
<dbReference type="PANTHER" id="PTHR43343">
    <property type="entry name" value="PEPTIDASE S12"/>
    <property type="match status" value="1"/>
</dbReference>
<comment type="similarity">
    <text evidence="1">Belongs to the peptidase S1C family.</text>
</comment>
<dbReference type="RefSeq" id="WP_043754813.1">
    <property type="nucleotide sequence ID" value="NZ_AONC01000040.1"/>
</dbReference>
<evidence type="ECO:0000256" key="1">
    <source>
        <dbReference type="ARBA" id="ARBA00010541"/>
    </source>
</evidence>
<keyword evidence="3" id="KW-0378">Hydrolase</keyword>
<dbReference type="PANTHER" id="PTHR43343:SF3">
    <property type="entry name" value="PROTEASE DO-LIKE 8, CHLOROPLASTIC"/>
    <property type="match status" value="1"/>
</dbReference>
<dbReference type="eggNOG" id="COG0265">
    <property type="taxonomic scope" value="Bacteria"/>
</dbReference>
<dbReference type="Proteomes" id="UP000019460">
    <property type="component" value="Unassembled WGS sequence"/>
</dbReference>
<dbReference type="InterPro" id="IPR009003">
    <property type="entry name" value="Peptidase_S1_PA"/>
</dbReference>
<keyword evidence="5" id="KW-1185">Reference proteome</keyword>
<comment type="caution">
    <text evidence="4">The sequence shown here is derived from an EMBL/GenBank/DDBJ whole genome shotgun (WGS) entry which is preliminary data.</text>
</comment>
<dbReference type="EMBL" id="AONC01000040">
    <property type="protein sequence ID" value="EXJ14445.1"/>
    <property type="molecule type" value="Genomic_DNA"/>
</dbReference>
<organism evidence="4 5">
    <name type="scientific">Imhoffiella purpurea</name>
    <dbReference type="NCBI Taxonomy" id="1249627"/>
    <lineage>
        <taxon>Bacteria</taxon>
        <taxon>Pseudomonadati</taxon>
        <taxon>Pseudomonadota</taxon>
        <taxon>Gammaproteobacteria</taxon>
        <taxon>Chromatiales</taxon>
        <taxon>Chromatiaceae</taxon>
        <taxon>Imhoffiella</taxon>
    </lineage>
</organism>